<dbReference type="GO" id="GO:0032259">
    <property type="term" value="P:methylation"/>
    <property type="evidence" value="ECO:0007669"/>
    <property type="project" value="UniProtKB-KW"/>
</dbReference>
<organism evidence="4 5">
    <name type="scientific">Komagataeibacter medellinensis</name>
    <dbReference type="NCBI Taxonomy" id="1177712"/>
    <lineage>
        <taxon>Bacteria</taxon>
        <taxon>Pseudomonadati</taxon>
        <taxon>Pseudomonadota</taxon>
        <taxon>Alphaproteobacteria</taxon>
        <taxon>Acetobacterales</taxon>
        <taxon>Acetobacteraceae</taxon>
        <taxon>Komagataeibacter</taxon>
    </lineage>
</organism>
<protein>
    <submittedName>
        <fullName evidence="4">DNA methyltransferase</fullName>
    </submittedName>
</protein>
<dbReference type="EMBL" id="QYAZ01000001">
    <property type="protein sequence ID" value="KAB8124689.1"/>
    <property type="molecule type" value="Genomic_DNA"/>
</dbReference>
<evidence type="ECO:0000256" key="1">
    <source>
        <dbReference type="ARBA" id="ARBA00022603"/>
    </source>
</evidence>
<comment type="caution">
    <text evidence="4">The sequence shown here is derived from an EMBL/GenBank/DDBJ whole genome shotgun (WGS) entry which is preliminary data.</text>
</comment>
<keyword evidence="2" id="KW-0808">Transferase</keyword>
<evidence type="ECO:0000256" key="2">
    <source>
        <dbReference type="ARBA" id="ARBA00022679"/>
    </source>
</evidence>
<accession>A0ABQ6VWV0</accession>
<dbReference type="InterPro" id="IPR029063">
    <property type="entry name" value="SAM-dependent_MTases_sf"/>
</dbReference>
<keyword evidence="3" id="KW-0949">S-adenosyl-L-methionine</keyword>
<evidence type="ECO:0000313" key="5">
    <source>
        <dbReference type="Proteomes" id="UP000427842"/>
    </source>
</evidence>
<dbReference type="GO" id="GO:0008168">
    <property type="term" value="F:methyltransferase activity"/>
    <property type="evidence" value="ECO:0007669"/>
    <property type="project" value="UniProtKB-KW"/>
</dbReference>
<keyword evidence="1 4" id="KW-0489">Methyltransferase</keyword>
<dbReference type="Proteomes" id="UP000427842">
    <property type="component" value="Unassembled WGS sequence"/>
</dbReference>
<evidence type="ECO:0000256" key="3">
    <source>
        <dbReference type="ARBA" id="ARBA00022691"/>
    </source>
</evidence>
<gene>
    <name evidence="4" type="ORF">D3W54_11460</name>
</gene>
<evidence type="ECO:0000313" key="4">
    <source>
        <dbReference type="EMBL" id="KAB8124689.1"/>
    </source>
</evidence>
<dbReference type="InterPro" id="IPR012327">
    <property type="entry name" value="MeTrfase_D12"/>
</dbReference>
<dbReference type="RefSeq" id="WP_014105001.1">
    <property type="nucleotide sequence ID" value="NZ_QYAZ01000001.1"/>
</dbReference>
<sequence length="430" mass="48273">MNRRPALDGAHGMAAMEAMEWHAARHSAVLTDEYLFSQLIPYIGNKRKLLGLIAQAIAATGADPARTDFIDLFAGTGVVSRLAKRLGFRVLANDWEPYSEVLNYCHVGMQTAPWFYGGRSYAQVVAELNALSPVEGWVTRHLCPDDDVHYDIARDRMFYMRKNGMRIDAIRERIVRWEHDGLLTVGQKASLLAPLLYSASYNSNTSGLFKGFHRGWGGRTGTALYRIAADLQLRPARFIDNGRDNHVLRMDAQDLAANLAGLVMADNAIAYIDPPYNQHPYGANYHVLNTITLWDQPCLAPKITGRDKSAIRQDWRSARRSAYNHRVLALAAYQQLLSVLDTRWIATSYSTDGFIPLADMVRANCERGQVQVFTRGYKRYRVSRQRHSARPKTVEFILLTQTRTCGTRTADEIVAEIRAIEASLDIGPGA</sequence>
<dbReference type="PRINTS" id="PR00505">
    <property type="entry name" value="D12N6MTFRASE"/>
</dbReference>
<reference evidence="4 5" key="1">
    <citation type="submission" date="2018-09" db="EMBL/GenBank/DDBJ databases">
        <title>Genome sequence and characterization of the bcs clusters for the production of nanocellulose from the low pH resistant strain Komagataeibacter medellinensis ID13488.</title>
        <authorList>
            <person name="Hernandez-Arriaga A.M."/>
            <person name="Del Cerro C."/>
            <person name="Urbina L."/>
            <person name="Eceiza A."/>
            <person name="Retegi A."/>
            <person name="Prieto M.A."/>
        </authorList>
    </citation>
    <scope>NUCLEOTIDE SEQUENCE [LARGE SCALE GENOMIC DNA]</scope>
    <source>
        <strain evidence="4 5">ID13488</strain>
    </source>
</reference>
<dbReference type="SUPFAM" id="SSF53335">
    <property type="entry name" value="S-adenosyl-L-methionine-dependent methyltransferases"/>
    <property type="match status" value="1"/>
</dbReference>
<proteinExistence type="predicted"/>
<keyword evidence="5" id="KW-1185">Reference proteome</keyword>
<name>A0ABQ6VWV0_9PROT</name>
<dbReference type="Pfam" id="PF02086">
    <property type="entry name" value="MethyltransfD12"/>
    <property type="match status" value="1"/>
</dbReference>